<dbReference type="PANTHER" id="PTHR12149:SF8">
    <property type="entry name" value="PROTEIN-RIBULOSAMINE 3-KINASE"/>
    <property type="match status" value="1"/>
</dbReference>
<comment type="similarity">
    <text evidence="1">Belongs to the fructosamine kinase family.</text>
</comment>
<dbReference type="Gene3D" id="1.20.1270.240">
    <property type="match status" value="1"/>
</dbReference>
<keyword evidence="3" id="KW-1185">Reference proteome</keyword>
<comment type="caution">
    <text evidence="2">The sequence shown here is derived from an EMBL/GenBank/DDBJ whole genome shotgun (WGS) entry which is preliminary data.</text>
</comment>
<proteinExistence type="inferred from homology"/>
<organism evidence="2 3">
    <name type="scientific">Actinomadura rayongensis</name>
    <dbReference type="NCBI Taxonomy" id="1429076"/>
    <lineage>
        <taxon>Bacteria</taxon>
        <taxon>Bacillati</taxon>
        <taxon>Actinomycetota</taxon>
        <taxon>Actinomycetes</taxon>
        <taxon>Streptosporangiales</taxon>
        <taxon>Thermomonosporaceae</taxon>
        <taxon>Actinomadura</taxon>
    </lineage>
</organism>
<accession>A0A6I4W6B7</accession>
<evidence type="ECO:0000313" key="3">
    <source>
        <dbReference type="Proteomes" id="UP000431901"/>
    </source>
</evidence>
<dbReference type="InterPro" id="IPR016477">
    <property type="entry name" value="Fructo-/Ketosamine-3-kinase"/>
</dbReference>
<dbReference type="EMBL" id="WUTW01000002">
    <property type="protein sequence ID" value="MXQ65041.1"/>
    <property type="molecule type" value="Genomic_DNA"/>
</dbReference>
<dbReference type="InterPro" id="IPR011009">
    <property type="entry name" value="Kinase-like_dom_sf"/>
</dbReference>
<protein>
    <submittedName>
        <fullName evidence="2">Phosphotransferase</fullName>
    </submittedName>
</protein>
<dbReference type="PANTHER" id="PTHR12149">
    <property type="entry name" value="FRUCTOSAMINE 3 KINASE-RELATED PROTEIN"/>
    <property type="match status" value="1"/>
</dbReference>
<dbReference type="SUPFAM" id="SSF56112">
    <property type="entry name" value="Protein kinase-like (PK-like)"/>
    <property type="match status" value="1"/>
</dbReference>
<sequence length="276" mass="29574">MESLLGTAVERETALGSEHDAWTLHRVLLADGREVLVKRAARPGLFAAEAAGLRWLADAGPVAPVAPVLDVADDLLVLPWLEPTRPDASLAERFGRELAGTHAAGPGEYGAAWDGLIAGLPLDNTPDPGPWARWYAERRLAPYLRAPGLDGPTIRLVEQVIEDIDALAGPPEPPSRIHGDLWSGNIVWTAERGVMIDPAAHGGHRETDLAMLALFGAPHLGRLLAAYDEAAPLAGGWRDRVPLHQLHPLLVHVALYGESYREAVADAARRALAARS</sequence>
<keyword evidence="1" id="KW-0418">Kinase</keyword>
<dbReference type="PIRSF" id="PIRSF006221">
    <property type="entry name" value="Ketosamine-3-kinase"/>
    <property type="match status" value="1"/>
</dbReference>
<dbReference type="AlphaFoldDB" id="A0A6I4W6B7"/>
<dbReference type="Proteomes" id="UP000431901">
    <property type="component" value="Unassembled WGS sequence"/>
</dbReference>
<dbReference type="Gene3D" id="1.10.510.10">
    <property type="entry name" value="Transferase(Phosphotransferase) domain 1"/>
    <property type="match status" value="1"/>
</dbReference>
<name>A0A6I4W6B7_9ACTN</name>
<evidence type="ECO:0000256" key="1">
    <source>
        <dbReference type="PIRNR" id="PIRNR006221"/>
    </source>
</evidence>
<dbReference type="GO" id="GO:0016301">
    <property type="term" value="F:kinase activity"/>
    <property type="evidence" value="ECO:0007669"/>
    <property type="project" value="UniProtKB-UniRule"/>
</dbReference>
<dbReference type="RefSeq" id="WP_161103188.1">
    <property type="nucleotide sequence ID" value="NZ_JBHLYI010000001.1"/>
</dbReference>
<evidence type="ECO:0000313" key="2">
    <source>
        <dbReference type="EMBL" id="MXQ65041.1"/>
    </source>
</evidence>
<dbReference type="OrthoDB" id="5291879at2"/>
<dbReference type="Pfam" id="PF03881">
    <property type="entry name" value="Fructosamin_kin"/>
    <property type="match status" value="1"/>
</dbReference>
<reference evidence="2 3" key="1">
    <citation type="submission" date="2019-12" db="EMBL/GenBank/DDBJ databases">
        <title>Nocardia macrotermitis sp. nov. and Nocardia aurantia sp. nov., isolated from the gut of the fungus growing-termite Macrotermes natalensis.</title>
        <authorList>
            <person name="Christine B."/>
            <person name="Rene B."/>
        </authorList>
    </citation>
    <scope>NUCLEOTIDE SEQUENCE [LARGE SCALE GENOMIC DNA]</scope>
    <source>
        <strain evidence="2 3">DSM 102126</strain>
    </source>
</reference>
<keyword evidence="1 2" id="KW-0808">Transferase</keyword>
<gene>
    <name evidence="2" type="ORF">GQ466_13445</name>
</gene>
<dbReference type="Gene3D" id="3.30.200.20">
    <property type="entry name" value="Phosphorylase Kinase, domain 1"/>
    <property type="match status" value="1"/>
</dbReference>